<sequence length="155" mass="16704">SCTSPSWTSVSGKKLGASVQTSLNFDKDTDTYYCSFLYIGEYELSGAGSFTAVISTNGEDCLQKCVDSKSCTSPSWTSVSGKKLGASVQTSLNFDKDTDTYYCSFLYIGEYELSGAGSFTAVISTNGEDCLQKCVDSSECQVASYLKKYLSTFTN</sequence>
<feature type="domain" description="Apple" evidence="1">
    <location>
        <begin position="103"/>
        <end position="155"/>
    </location>
</feature>
<keyword evidence="3" id="KW-1185">Reference proteome</keyword>
<dbReference type="InterPro" id="IPR003609">
    <property type="entry name" value="Pan_app"/>
</dbReference>
<evidence type="ECO:0000313" key="2">
    <source>
        <dbReference type="EMBL" id="KAK2138202.1"/>
    </source>
</evidence>
<accession>A0AAD9MJC4</accession>
<evidence type="ECO:0000259" key="1">
    <source>
        <dbReference type="PROSITE" id="PS50948"/>
    </source>
</evidence>
<protein>
    <recommendedName>
        <fullName evidence="1">Apple domain-containing protein</fullName>
    </recommendedName>
</protein>
<dbReference type="PROSITE" id="PS50948">
    <property type="entry name" value="PAN"/>
    <property type="match status" value="1"/>
</dbReference>
<name>A0AAD9MJC4_9ANNE</name>
<reference evidence="2" key="1">
    <citation type="journal article" date="2023" name="Mol. Biol. Evol.">
        <title>Third-Generation Sequencing Reveals the Adaptive Role of the Epigenome in Three Deep-Sea Polychaetes.</title>
        <authorList>
            <person name="Perez M."/>
            <person name="Aroh O."/>
            <person name="Sun Y."/>
            <person name="Lan Y."/>
            <person name="Juniper S.K."/>
            <person name="Young C.R."/>
            <person name="Angers B."/>
            <person name="Qian P.Y."/>
        </authorList>
    </citation>
    <scope>NUCLEOTIDE SEQUENCE</scope>
    <source>
        <strain evidence="2">P08H-3</strain>
    </source>
</reference>
<proteinExistence type="predicted"/>
<dbReference type="Proteomes" id="UP001208570">
    <property type="component" value="Unassembled WGS sequence"/>
</dbReference>
<comment type="caution">
    <text evidence="2">The sequence shown here is derived from an EMBL/GenBank/DDBJ whole genome shotgun (WGS) entry which is preliminary data.</text>
</comment>
<organism evidence="2 3">
    <name type="scientific">Paralvinella palmiformis</name>
    <dbReference type="NCBI Taxonomy" id="53620"/>
    <lineage>
        <taxon>Eukaryota</taxon>
        <taxon>Metazoa</taxon>
        <taxon>Spiralia</taxon>
        <taxon>Lophotrochozoa</taxon>
        <taxon>Annelida</taxon>
        <taxon>Polychaeta</taxon>
        <taxon>Sedentaria</taxon>
        <taxon>Canalipalpata</taxon>
        <taxon>Terebellida</taxon>
        <taxon>Terebelliformia</taxon>
        <taxon>Alvinellidae</taxon>
        <taxon>Paralvinella</taxon>
    </lineage>
</organism>
<dbReference type="EMBL" id="JAODUP010003575">
    <property type="protein sequence ID" value="KAK2138202.1"/>
    <property type="molecule type" value="Genomic_DNA"/>
</dbReference>
<gene>
    <name evidence="2" type="ORF">LSH36_3580g00005</name>
</gene>
<dbReference type="AlphaFoldDB" id="A0AAD9MJC4"/>
<evidence type="ECO:0000313" key="3">
    <source>
        <dbReference type="Proteomes" id="UP001208570"/>
    </source>
</evidence>
<feature type="non-terminal residue" evidence="2">
    <location>
        <position position="155"/>
    </location>
</feature>